<dbReference type="GeneID" id="24921678"/>
<evidence type="ECO:0000256" key="4">
    <source>
        <dbReference type="ARBA" id="ARBA00023136"/>
    </source>
</evidence>
<keyword evidence="3" id="KW-0677">Repeat</keyword>
<proteinExistence type="inferred from homology"/>
<dbReference type="Proteomes" id="UP000008312">
    <property type="component" value="Unassembled WGS sequence"/>
</dbReference>
<evidence type="ECO:0000256" key="2">
    <source>
        <dbReference type="ARBA" id="ARBA00010225"/>
    </source>
</evidence>
<organism evidence="6">
    <name type="scientific">Blastocystis hominis</name>
    <dbReference type="NCBI Taxonomy" id="12968"/>
    <lineage>
        <taxon>Eukaryota</taxon>
        <taxon>Sar</taxon>
        <taxon>Stramenopiles</taxon>
        <taxon>Bigyra</taxon>
        <taxon>Opalozoa</taxon>
        <taxon>Opalinata</taxon>
        <taxon>Blastocystidae</taxon>
        <taxon>Blastocystis</taxon>
    </lineage>
</organism>
<name>D8MAD1_BLAHO</name>
<keyword evidence="7" id="KW-1185">Reference proteome</keyword>
<evidence type="ECO:0000313" key="7">
    <source>
        <dbReference type="Proteomes" id="UP000008312"/>
    </source>
</evidence>
<reference evidence="6" key="1">
    <citation type="submission" date="2010-02" db="EMBL/GenBank/DDBJ databases">
        <title>Sequencing and annotation of the Blastocystis hominis genome.</title>
        <authorList>
            <person name="Wincker P."/>
        </authorList>
    </citation>
    <scope>NUCLEOTIDE SEQUENCE</scope>
    <source>
        <strain evidence="6">Singapore isolate B</strain>
    </source>
</reference>
<dbReference type="InterPro" id="IPR026825">
    <property type="entry name" value="Vac14"/>
</dbReference>
<feature type="domain" description="Vacuolar protein 14 C-terminal Fig4-binding" evidence="5">
    <location>
        <begin position="255"/>
        <end position="337"/>
    </location>
</feature>
<dbReference type="GO" id="GO:0006661">
    <property type="term" value="P:phosphatidylinositol biosynthetic process"/>
    <property type="evidence" value="ECO:0007669"/>
    <property type="project" value="InterPro"/>
</dbReference>
<accession>D8MAD1</accession>
<evidence type="ECO:0000256" key="3">
    <source>
        <dbReference type="ARBA" id="ARBA00022737"/>
    </source>
</evidence>
<dbReference type="InterPro" id="IPR011989">
    <property type="entry name" value="ARM-like"/>
</dbReference>
<sequence>MNSPYTRRLVVSWISVLDNKPGIDMLEYFPQLMEGLFLLLSDEHREIRVETDDVLQSFLSEIKSSEPNDTIMNSMVVFATRPHPQVNVLLNLVHHNDRFIRHTVVTWIYEFVHVTEWSIPYARLFRVLLPCYADSEKEVQEKAQATCWELLKSLKKNGETVELMPLIEVVCTVLSKNHRDQCLLCLDLVNVLLEIRGKDMITVPELRNVLIETLKKENDDVIDYDLRVLVKYVQYSQELTTFIRHILKMLEQDEQYLEDRGCLIIRTLCKYINSEQVFQILSTTISESENKRFASLFVQMMNVILLTADETAEMCKKLQSCFAPAQPKPEGQQVFNSL</sequence>
<dbReference type="Pfam" id="PF11916">
    <property type="entry name" value="Vac14_Fig4_bd"/>
    <property type="match status" value="1"/>
</dbReference>
<dbReference type="AlphaFoldDB" id="D8MAD1"/>
<dbReference type="EMBL" id="FN668689">
    <property type="protein sequence ID" value="CBK25020.2"/>
    <property type="molecule type" value="Genomic_DNA"/>
</dbReference>
<evidence type="ECO:0000313" key="6">
    <source>
        <dbReference type="EMBL" id="CBK25020.2"/>
    </source>
</evidence>
<gene>
    <name evidence="6" type="ORF">GSBLH_T00004666001</name>
</gene>
<dbReference type="InterPro" id="IPR016024">
    <property type="entry name" value="ARM-type_fold"/>
</dbReference>
<evidence type="ECO:0000256" key="1">
    <source>
        <dbReference type="ARBA" id="ARBA00004308"/>
    </source>
</evidence>
<dbReference type="PANTHER" id="PTHR16023:SF0">
    <property type="entry name" value="PROTEIN VAC14 HOMOLOG"/>
    <property type="match status" value="1"/>
</dbReference>
<dbReference type="GO" id="GO:0070772">
    <property type="term" value="C:PAS complex"/>
    <property type="evidence" value="ECO:0007669"/>
    <property type="project" value="InterPro"/>
</dbReference>
<comment type="subcellular location">
    <subcellularLocation>
        <location evidence="1">Endomembrane system</location>
    </subcellularLocation>
</comment>
<comment type="similarity">
    <text evidence="2">Belongs to the VAC14 family.</text>
</comment>
<keyword evidence="4" id="KW-0472">Membrane</keyword>
<dbReference type="RefSeq" id="XP_012899068.1">
    <property type="nucleotide sequence ID" value="XM_013043614.1"/>
</dbReference>
<protein>
    <recommendedName>
        <fullName evidence="5">Vacuolar protein 14 C-terminal Fig4-binding domain-containing protein</fullName>
    </recommendedName>
</protein>
<dbReference type="GO" id="GO:0010008">
    <property type="term" value="C:endosome membrane"/>
    <property type="evidence" value="ECO:0007669"/>
    <property type="project" value="TreeGrafter"/>
</dbReference>
<dbReference type="Gene3D" id="1.25.10.10">
    <property type="entry name" value="Leucine-rich Repeat Variant"/>
    <property type="match status" value="1"/>
</dbReference>
<evidence type="ECO:0000259" key="5">
    <source>
        <dbReference type="Pfam" id="PF11916"/>
    </source>
</evidence>
<dbReference type="SUPFAM" id="SSF48371">
    <property type="entry name" value="ARM repeat"/>
    <property type="match status" value="1"/>
</dbReference>
<dbReference type="PANTHER" id="PTHR16023">
    <property type="entry name" value="TAX1 BINDING PROTEIN-RELATED"/>
    <property type="match status" value="1"/>
</dbReference>
<dbReference type="OrthoDB" id="5574975at2759"/>
<dbReference type="InParanoid" id="D8MAD1"/>
<dbReference type="InterPro" id="IPR021841">
    <property type="entry name" value="VAC14_Fig4p-bd"/>
</dbReference>